<reference evidence="2 3" key="1">
    <citation type="journal article" date="2014" name="Science">
        <title>Plant genetics. Early allopolyploid evolution in the post-Neolithic Brassica napus oilseed genome.</title>
        <authorList>
            <person name="Chalhoub B."/>
            <person name="Denoeud F."/>
            <person name="Liu S."/>
            <person name="Parkin I.A."/>
            <person name="Tang H."/>
            <person name="Wang X."/>
            <person name="Chiquet J."/>
            <person name="Belcram H."/>
            <person name="Tong C."/>
            <person name="Samans B."/>
            <person name="Correa M."/>
            <person name="Da Silva C."/>
            <person name="Just J."/>
            <person name="Falentin C."/>
            <person name="Koh C.S."/>
            <person name="Le Clainche I."/>
            <person name="Bernard M."/>
            <person name="Bento P."/>
            <person name="Noel B."/>
            <person name="Labadie K."/>
            <person name="Alberti A."/>
            <person name="Charles M."/>
            <person name="Arnaud D."/>
            <person name="Guo H."/>
            <person name="Daviaud C."/>
            <person name="Alamery S."/>
            <person name="Jabbari K."/>
            <person name="Zhao M."/>
            <person name="Edger P.P."/>
            <person name="Chelaifa H."/>
            <person name="Tack D."/>
            <person name="Lassalle G."/>
            <person name="Mestiri I."/>
            <person name="Schnel N."/>
            <person name="Le Paslier M.C."/>
            <person name="Fan G."/>
            <person name="Renault V."/>
            <person name="Bayer P.E."/>
            <person name="Golicz A.A."/>
            <person name="Manoli S."/>
            <person name="Lee T.H."/>
            <person name="Thi V.H."/>
            <person name="Chalabi S."/>
            <person name="Hu Q."/>
            <person name="Fan C."/>
            <person name="Tollenaere R."/>
            <person name="Lu Y."/>
            <person name="Battail C."/>
            <person name="Shen J."/>
            <person name="Sidebottom C.H."/>
            <person name="Wang X."/>
            <person name="Canaguier A."/>
            <person name="Chauveau A."/>
            <person name="Berard A."/>
            <person name="Deniot G."/>
            <person name="Guan M."/>
            <person name="Liu Z."/>
            <person name="Sun F."/>
            <person name="Lim Y.P."/>
            <person name="Lyons E."/>
            <person name="Town C.D."/>
            <person name="Bancroft I."/>
            <person name="Wang X."/>
            <person name="Meng J."/>
            <person name="Ma J."/>
            <person name="Pires J.C."/>
            <person name="King G.J."/>
            <person name="Brunel D."/>
            <person name="Delourme R."/>
            <person name="Renard M."/>
            <person name="Aury J.M."/>
            <person name="Adams K.L."/>
            <person name="Batley J."/>
            <person name="Snowdon R.J."/>
            <person name="Tost J."/>
            <person name="Edwards D."/>
            <person name="Zhou Y."/>
            <person name="Hua W."/>
            <person name="Sharpe A.G."/>
            <person name="Paterson A.H."/>
            <person name="Guan C."/>
            <person name="Wincker P."/>
        </authorList>
    </citation>
    <scope>NUCLEOTIDE SEQUENCE [LARGE SCALE GENOMIC DNA]</scope>
    <source>
        <strain evidence="3">cv. Darmor-bzh</strain>
    </source>
</reference>
<accession>A0A078H9Q7</accession>
<dbReference type="EMBL" id="LK032333">
    <property type="protein sequence ID" value="CDY34397.1"/>
    <property type="molecule type" value="Genomic_DNA"/>
</dbReference>
<dbReference type="Proteomes" id="UP000028999">
    <property type="component" value="Unassembled WGS sequence"/>
</dbReference>
<evidence type="ECO:0000313" key="2">
    <source>
        <dbReference type="EMBL" id="CDY34397.1"/>
    </source>
</evidence>
<gene>
    <name evidence="2" type="primary">BnaA09g11390D</name>
    <name evidence="2" type="ORF">GSBRNA2T00056462001</name>
</gene>
<dbReference type="STRING" id="3708.A0A078H9Q7"/>
<sequence>MLRATNEGSTSCGGWRPGFASSPALQALSSKETSSFLAHAPKKIIIPAADLVVLGVIRRLSMRDNRVYGGMTVASESQEPRVSSSETENEEEYSGSQDMNMDRMKARSADGSPETDIDLNEYEAGLGLAPEGRVHGGSLIMAMLAGREGGSGSGSSNLSKRWM</sequence>
<feature type="region of interest" description="Disordered" evidence="1">
    <location>
        <begin position="71"/>
        <end position="114"/>
    </location>
</feature>
<name>A0A078H9Q7_BRANA</name>
<organism evidence="2 3">
    <name type="scientific">Brassica napus</name>
    <name type="common">Rape</name>
    <dbReference type="NCBI Taxonomy" id="3708"/>
    <lineage>
        <taxon>Eukaryota</taxon>
        <taxon>Viridiplantae</taxon>
        <taxon>Streptophyta</taxon>
        <taxon>Embryophyta</taxon>
        <taxon>Tracheophyta</taxon>
        <taxon>Spermatophyta</taxon>
        <taxon>Magnoliopsida</taxon>
        <taxon>eudicotyledons</taxon>
        <taxon>Gunneridae</taxon>
        <taxon>Pentapetalae</taxon>
        <taxon>rosids</taxon>
        <taxon>malvids</taxon>
        <taxon>Brassicales</taxon>
        <taxon>Brassicaceae</taxon>
        <taxon>Brassiceae</taxon>
        <taxon>Brassica</taxon>
    </lineage>
</organism>
<dbReference type="PaxDb" id="3708-A0A078H9Q7"/>
<evidence type="ECO:0000256" key="1">
    <source>
        <dbReference type="SAM" id="MobiDB-lite"/>
    </source>
</evidence>
<evidence type="ECO:0000313" key="3">
    <source>
        <dbReference type="Proteomes" id="UP000028999"/>
    </source>
</evidence>
<keyword evidence="3" id="KW-1185">Reference proteome</keyword>
<dbReference type="AlphaFoldDB" id="A0A078H9Q7"/>
<protein>
    <submittedName>
        <fullName evidence="2">BnaA09g11390D protein</fullName>
    </submittedName>
</protein>
<proteinExistence type="predicted"/>
<dbReference type="Gramene" id="CDY34397">
    <property type="protein sequence ID" value="CDY34397"/>
    <property type="gene ID" value="GSBRNA2T00056462001"/>
</dbReference>